<sequence length="97" mass="11215">MNKIEQIRVILSDLEPSRSSNLVPLVADLVKDYERLEKSLPDLVELAGKHGREGNEPSIYQRGNIWRYHVNRCGNNWEDDTDPSKAAERADKQKRIK</sequence>
<gene>
    <name evidence="2" type="ORF">LCGC14_0248750</name>
</gene>
<dbReference type="AlphaFoldDB" id="A0A0F9X9P4"/>
<evidence type="ECO:0000256" key="1">
    <source>
        <dbReference type="SAM" id="MobiDB-lite"/>
    </source>
</evidence>
<proteinExistence type="predicted"/>
<dbReference type="EMBL" id="LAZR01000129">
    <property type="protein sequence ID" value="KKN88313.1"/>
    <property type="molecule type" value="Genomic_DNA"/>
</dbReference>
<comment type="caution">
    <text evidence="2">The sequence shown here is derived from an EMBL/GenBank/DDBJ whole genome shotgun (WGS) entry which is preliminary data.</text>
</comment>
<organism evidence="2">
    <name type="scientific">marine sediment metagenome</name>
    <dbReference type="NCBI Taxonomy" id="412755"/>
    <lineage>
        <taxon>unclassified sequences</taxon>
        <taxon>metagenomes</taxon>
        <taxon>ecological metagenomes</taxon>
    </lineage>
</organism>
<evidence type="ECO:0000313" key="2">
    <source>
        <dbReference type="EMBL" id="KKN88313.1"/>
    </source>
</evidence>
<reference evidence="2" key="1">
    <citation type="journal article" date="2015" name="Nature">
        <title>Complex archaea that bridge the gap between prokaryotes and eukaryotes.</title>
        <authorList>
            <person name="Spang A."/>
            <person name="Saw J.H."/>
            <person name="Jorgensen S.L."/>
            <person name="Zaremba-Niedzwiedzka K."/>
            <person name="Martijn J."/>
            <person name="Lind A.E."/>
            <person name="van Eijk R."/>
            <person name="Schleper C."/>
            <person name="Guy L."/>
            <person name="Ettema T.J."/>
        </authorList>
    </citation>
    <scope>NUCLEOTIDE SEQUENCE</scope>
</reference>
<feature type="compositionally biased region" description="Basic and acidic residues" evidence="1">
    <location>
        <begin position="82"/>
        <end position="97"/>
    </location>
</feature>
<accession>A0A0F9X9P4</accession>
<name>A0A0F9X9P4_9ZZZZ</name>
<protein>
    <submittedName>
        <fullName evidence="2">Uncharacterized protein</fullName>
    </submittedName>
</protein>
<feature type="region of interest" description="Disordered" evidence="1">
    <location>
        <begin position="75"/>
        <end position="97"/>
    </location>
</feature>